<evidence type="ECO:0000313" key="4">
    <source>
        <dbReference type="Proteomes" id="UP000712080"/>
    </source>
</evidence>
<dbReference type="EMBL" id="JAAMPU010000102">
    <property type="protein sequence ID" value="NMH27704.1"/>
    <property type="molecule type" value="Genomic_DNA"/>
</dbReference>
<organism evidence="3 4">
    <name type="scientific">Flavobacterium silvaticum</name>
    <dbReference type="NCBI Taxonomy" id="1852020"/>
    <lineage>
        <taxon>Bacteria</taxon>
        <taxon>Pseudomonadati</taxon>
        <taxon>Bacteroidota</taxon>
        <taxon>Flavobacteriia</taxon>
        <taxon>Flavobacteriales</taxon>
        <taxon>Flavobacteriaceae</taxon>
        <taxon>Flavobacterium</taxon>
    </lineage>
</organism>
<reference evidence="3" key="1">
    <citation type="submission" date="2020-02" db="EMBL/GenBank/DDBJ databases">
        <title>Flavobacterium sp. genome.</title>
        <authorList>
            <person name="Jung H.S."/>
            <person name="Baek J.H."/>
            <person name="Jeon C.O."/>
        </authorList>
    </citation>
    <scope>NUCLEOTIDE SEQUENCE</scope>
    <source>
        <strain evidence="3">SE-s28</strain>
    </source>
</reference>
<protein>
    <submittedName>
        <fullName evidence="3">PorT family protein</fullName>
    </submittedName>
</protein>
<keyword evidence="4" id="KW-1185">Reference proteome</keyword>
<gene>
    <name evidence="3" type="ORF">G6047_06645</name>
</gene>
<dbReference type="AlphaFoldDB" id="A0A972JF89"/>
<proteinExistence type="predicted"/>
<evidence type="ECO:0000259" key="2">
    <source>
        <dbReference type="Pfam" id="PF13568"/>
    </source>
</evidence>
<keyword evidence="1" id="KW-0732">Signal</keyword>
<dbReference type="InterPro" id="IPR025665">
    <property type="entry name" value="Beta-barrel_OMP_2"/>
</dbReference>
<accession>A0A972JF89</accession>
<name>A0A972JF89_9FLAO</name>
<dbReference type="RefSeq" id="WP_169526706.1">
    <property type="nucleotide sequence ID" value="NZ_JAAMPU010000102.1"/>
</dbReference>
<feature type="chain" id="PRO_5037216107" evidence="1">
    <location>
        <begin position="20"/>
        <end position="204"/>
    </location>
</feature>
<evidence type="ECO:0000256" key="1">
    <source>
        <dbReference type="SAM" id="SignalP"/>
    </source>
</evidence>
<dbReference type="Pfam" id="PF13568">
    <property type="entry name" value="OMP_b-brl_2"/>
    <property type="match status" value="1"/>
</dbReference>
<evidence type="ECO:0000313" key="3">
    <source>
        <dbReference type="EMBL" id="NMH27704.1"/>
    </source>
</evidence>
<feature type="domain" description="Outer membrane protein beta-barrel" evidence="2">
    <location>
        <begin position="19"/>
        <end position="182"/>
    </location>
</feature>
<dbReference type="Proteomes" id="UP000712080">
    <property type="component" value="Unassembled WGS sequence"/>
</dbReference>
<comment type="caution">
    <text evidence="3">The sequence shown here is derived from an EMBL/GenBank/DDBJ whole genome shotgun (WGS) entry which is preliminary data.</text>
</comment>
<sequence length="204" mass="23201">MKKLILIALFSLAAFPSVAQVKFHPGIRIGANFSKFTGSGTYDDYYYDSNATYRDYSFKTDFYVGFEGRIRFTKRYALQPELTYSRQGSEFKRSIYDYNTDSYTTYETKGDLGYMSLGIINKLYIVDKFHFLAGPTLDIQVNHSRNLDIDVPFDFGFVAGFGSEITENFGIEARVKKGILPVIDNADENTTNLVFSIGGTFTFF</sequence>
<feature type="signal peptide" evidence="1">
    <location>
        <begin position="1"/>
        <end position="19"/>
    </location>
</feature>